<dbReference type="GO" id="GO:0006260">
    <property type="term" value="P:DNA replication"/>
    <property type="evidence" value="ECO:0007669"/>
    <property type="project" value="UniProtKB-KW"/>
</dbReference>
<keyword evidence="4" id="KW-0539">Nucleus</keyword>
<dbReference type="AlphaFoldDB" id="A0A9P8PLD6"/>
<feature type="compositionally biased region" description="Basic and acidic residues" evidence="5">
    <location>
        <begin position="11"/>
        <end position="29"/>
    </location>
</feature>
<keyword evidence="3" id="KW-0235">DNA replication</keyword>
<dbReference type="InterPro" id="IPR056773">
    <property type="entry name" value="WHD_ORC2"/>
</dbReference>
<feature type="region of interest" description="Disordered" evidence="5">
    <location>
        <begin position="1"/>
        <end position="34"/>
    </location>
</feature>
<dbReference type="Pfam" id="PF04084">
    <property type="entry name" value="RecA-like_ORC2"/>
    <property type="match status" value="1"/>
</dbReference>
<reference evidence="8" key="1">
    <citation type="journal article" date="2021" name="Open Biol.">
        <title>Shared evolutionary footprints suggest mitochondrial oxidative damage underlies multiple complex I losses in fungi.</title>
        <authorList>
            <person name="Schikora-Tamarit M.A."/>
            <person name="Marcet-Houben M."/>
            <person name="Nosek J."/>
            <person name="Gabaldon T."/>
        </authorList>
    </citation>
    <scope>NUCLEOTIDE SEQUENCE</scope>
    <source>
        <strain evidence="8">CBS6341</strain>
    </source>
</reference>
<gene>
    <name evidence="8" type="ORF">WICMUC_003419</name>
</gene>
<sequence length="953" mass="107826">MIAQGSVNHSEIARSTRKDHQAETSDKQNIHLPTMMKLPSLLNVSSGSNVPITTPSFSTPSFSTPSFSTPSLSSSISSAASSQPFRFLDFDEILRLKKLHSTDPDLAKSLMRQISGTPSTENPTNPFINSNVSLLEPQKVNQTRSDKESILTSGYSSPRRGRPRKITLDSNKEKRTAILDNDNVSVFQAESANLTNTGVKISTPKNNLNDENLLGVSYRPANTQVGDTNRENRLTKGVAVSNSTHSENSDFMMNGKRTVESDDTSKFSEGISLYQNFKKSASMNSNDETNHKSIPFTPRKVGRPRLSEEEKAKRKQLKKRKDKPATIKLEKKQKSNIIQESDEEVTKVFVAIAKHENPGARKDFVYRTREKKLQVLEKQDGIIKADVFTSRKRKNAGSLHLPKANHTTLKNGFALFSSSKNKLINISPRKTPNGRAGSPKKIIEGVDNRYSCVSIEKHEVDGQDLSRNTHAKLISLPENTGDDIDQIIRESKSGREENDGICSIKDLNSRKLSTKKLTVPSYEQQNQRALQLPSKSIIASSYKTQTKRSNNSQFASPFNNKYGIPFENDSFKASPLPTSKDDEDFFERKFADDALFLDGPDGYFDQHRMKLLSSNNSMIQAPVVDYDEFNSLILLSGFLHHNQKYQLLQKYKQMYTQWVFELEQNFNLLFYGIGSKRNFILSFVQDFLQERVEENVETIVVNGYIPAITLKEVLAQIVKTLKIPRAPKIISELVEYLVDYFSTKPKTARLILVIHNIDGPSFRDEKTQDFLSRIASIKQIYLLCSVDHVSAPLLWDSNRLTNFNFVWNNVTTYMDYLTETSFEDPLLLGQTQKSSGSKGAKYVLSSLTTNAKDLYRILASNQLQTMEDDLQTKRDQTDATLKGTVKHALEFQHFFSLCVEEFITSNEVTFRTMLTEFIEHKMCILVKDDTATEMVYIPFTMSEISKLLTDELL</sequence>
<evidence type="ECO:0000313" key="9">
    <source>
        <dbReference type="Proteomes" id="UP000769528"/>
    </source>
</evidence>
<organism evidence="8 9">
    <name type="scientific">Wickerhamomyces mucosus</name>
    <dbReference type="NCBI Taxonomy" id="1378264"/>
    <lineage>
        <taxon>Eukaryota</taxon>
        <taxon>Fungi</taxon>
        <taxon>Dikarya</taxon>
        <taxon>Ascomycota</taxon>
        <taxon>Saccharomycotina</taxon>
        <taxon>Saccharomycetes</taxon>
        <taxon>Phaffomycetales</taxon>
        <taxon>Wickerhamomycetaceae</taxon>
        <taxon>Wickerhamomyces</taxon>
    </lineage>
</organism>
<dbReference type="GO" id="GO:0005664">
    <property type="term" value="C:nuclear origin of replication recognition complex"/>
    <property type="evidence" value="ECO:0007669"/>
    <property type="project" value="TreeGrafter"/>
</dbReference>
<name>A0A9P8PLD6_9ASCO</name>
<comment type="similarity">
    <text evidence="2">Belongs to the ORC2 family.</text>
</comment>
<dbReference type="Pfam" id="PF24882">
    <property type="entry name" value="WHD_ORC2"/>
    <property type="match status" value="1"/>
</dbReference>
<dbReference type="OrthoDB" id="346673at2759"/>
<protein>
    <recommendedName>
        <fullName evidence="10">Origin recognition complex subunit 2</fullName>
    </recommendedName>
</protein>
<comment type="subcellular location">
    <subcellularLocation>
        <location evidence="1">Nucleus</location>
    </subcellularLocation>
</comment>
<dbReference type="Proteomes" id="UP000769528">
    <property type="component" value="Unassembled WGS sequence"/>
</dbReference>
<dbReference type="InterPro" id="IPR007220">
    <property type="entry name" value="ORC2"/>
</dbReference>
<feature type="region of interest" description="Disordered" evidence="5">
    <location>
        <begin position="281"/>
        <end position="324"/>
    </location>
</feature>
<evidence type="ECO:0000256" key="2">
    <source>
        <dbReference type="ARBA" id="ARBA00007421"/>
    </source>
</evidence>
<dbReference type="GO" id="GO:0003688">
    <property type="term" value="F:DNA replication origin binding"/>
    <property type="evidence" value="ECO:0007669"/>
    <property type="project" value="TreeGrafter"/>
</dbReference>
<evidence type="ECO:0000313" key="8">
    <source>
        <dbReference type="EMBL" id="KAH3674177.1"/>
    </source>
</evidence>
<feature type="domain" description="Origin recognition complex subunit 2 RecA-like" evidence="6">
    <location>
        <begin position="644"/>
        <end position="809"/>
    </location>
</feature>
<evidence type="ECO:0000256" key="3">
    <source>
        <dbReference type="ARBA" id="ARBA00022705"/>
    </source>
</evidence>
<keyword evidence="9" id="KW-1185">Reference proteome</keyword>
<reference evidence="8" key="2">
    <citation type="submission" date="2021-01" db="EMBL/GenBank/DDBJ databases">
        <authorList>
            <person name="Schikora-Tamarit M.A."/>
        </authorList>
    </citation>
    <scope>NUCLEOTIDE SEQUENCE</scope>
    <source>
        <strain evidence="8">CBS6341</strain>
    </source>
</reference>
<evidence type="ECO:0008006" key="10">
    <source>
        <dbReference type="Google" id="ProtNLM"/>
    </source>
</evidence>
<dbReference type="EMBL" id="JAEUBF010000905">
    <property type="protein sequence ID" value="KAH3674177.1"/>
    <property type="molecule type" value="Genomic_DNA"/>
</dbReference>
<evidence type="ECO:0000259" key="6">
    <source>
        <dbReference type="Pfam" id="PF04084"/>
    </source>
</evidence>
<evidence type="ECO:0000256" key="1">
    <source>
        <dbReference type="ARBA" id="ARBA00004123"/>
    </source>
</evidence>
<evidence type="ECO:0000256" key="5">
    <source>
        <dbReference type="SAM" id="MobiDB-lite"/>
    </source>
</evidence>
<evidence type="ECO:0000256" key="4">
    <source>
        <dbReference type="ARBA" id="ARBA00023242"/>
    </source>
</evidence>
<feature type="domain" description="Origin recognition complex subunit 2 winged-helix" evidence="7">
    <location>
        <begin position="882"/>
        <end position="943"/>
    </location>
</feature>
<feature type="region of interest" description="Disordered" evidence="5">
    <location>
        <begin position="142"/>
        <end position="165"/>
    </location>
</feature>
<feature type="compositionally biased region" description="Basic residues" evidence="5">
    <location>
        <begin position="313"/>
        <end position="322"/>
    </location>
</feature>
<dbReference type="PANTHER" id="PTHR14052">
    <property type="entry name" value="ORIGIN RECOGNITION COMPLEX SUBUNIT 2"/>
    <property type="match status" value="1"/>
</dbReference>
<comment type="caution">
    <text evidence="8">The sequence shown here is derived from an EMBL/GenBank/DDBJ whole genome shotgun (WGS) entry which is preliminary data.</text>
</comment>
<dbReference type="InterPro" id="IPR056772">
    <property type="entry name" value="RecA-like_ORC2"/>
</dbReference>
<evidence type="ECO:0000259" key="7">
    <source>
        <dbReference type="Pfam" id="PF24882"/>
    </source>
</evidence>
<accession>A0A9P8PLD6</accession>
<proteinExistence type="inferred from homology"/>
<dbReference type="PANTHER" id="PTHR14052:SF0">
    <property type="entry name" value="ORIGIN RECOGNITION COMPLEX SUBUNIT 2"/>
    <property type="match status" value="1"/>
</dbReference>